<feature type="domain" description="4Fe-4S ferredoxin-type" evidence="2">
    <location>
        <begin position="181"/>
        <end position="212"/>
    </location>
</feature>
<proteinExistence type="predicted"/>
<keyword evidence="1" id="KW-0812">Transmembrane</keyword>
<dbReference type="SUPFAM" id="SSF46548">
    <property type="entry name" value="alpha-helical ferredoxin"/>
    <property type="match status" value="1"/>
</dbReference>
<feature type="transmembrane region" description="Helical" evidence="1">
    <location>
        <begin position="97"/>
        <end position="117"/>
    </location>
</feature>
<evidence type="ECO:0000259" key="2">
    <source>
        <dbReference type="PROSITE" id="PS51379"/>
    </source>
</evidence>
<feature type="transmembrane region" description="Helical" evidence="1">
    <location>
        <begin position="123"/>
        <end position="142"/>
    </location>
</feature>
<comment type="caution">
    <text evidence="3">The sequence shown here is derived from an EMBL/GenBank/DDBJ whole genome shotgun (WGS) entry which is preliminary data.</text>
</comment>
<dbReference type="PANTHER" id="PTHR43255:SF2">
    <property type="entry name" value="HETERODISULFIDE REDUCTASE RELATED PROTEIN"/>
    <property type="match status" value="1"/>
</dbReference>
<dbReference type="Gene3D" id="1.10.1060.10">
    <property type="entry name" value="Alpha-helical ferredoxin"/>
    <property type="match status" value="1"/>
</dbReference>
<evidence type="ECO:0000313" key="3">
    <source>
        <dbReference type="EMBL" id="GAH39070.1"/>
    </source>
</evidence>
<keyword evidence="1" id="KW-0472">Membrane</keyword>
<dbReference type="AlphaFoldDB" id="X1G2Q8"/>
<keyword evidence="1" id="KW-1133">Transmembrane helix</keyword>
<dbReference type="PROSITE" id="PS00198">
    <property type="entry name" value="4FE4S_FER_1"/>
    <property type="match status" value="1"/>
</dbReference>
<dbReference type="InterPro" id="IPR051460">
    <property type="entry name" value="HdrC_iron-sulfur_subunit"/>
</dbReference>
<protein>
    <recommendedName>
        <fullName evidence="2">4Fe-4S ferredoxin-type domain-containing protein</fullName>
    </recommendedName>
</protein>
<dbReference type="EMBL" id="BARU01006943">
    <property type="protein sequence ID" value="GAH39070.1"/>
    <property type="molecule type" value="Genomic_DNA"/>
</dbReference>
<dbReference type="InterPro" id="IPR017900">
    <property type="entry name" value="4Fe4S_Fe_S_CS"/>
</dbReference>
<organism evidence="3">
    <name type="scientific">marine sediment metagenome</name>
    <dbReference type="NCBI Taxonomy" id="412755"/>
    <lineage>
        <taxon>unclassified sequences</taxon>
        <taxon>metagenomes</taxon>
        <taxon>ecological metagenomes</taxon>
    </lineage>
</organism>
<feature type="transmembrane region" description="Helical" evidence="1">
    <location>
        <begin position="21"/>
        <end position="42"/>
    </location>
</feature>
<dbReference type="Pfam" id="PF13183">
    <property type="entry name" value="Fer4_8"/>
    <property type="match status" value="1"/>
</dbReference>
<accession>X1G2Q8</accession>
<name>X1G2Q8_9ZZZZ</name>
<dbReference type="InterPro" id="IPR009051">
    <property type="entry name" value="Helical_ferredxn"/>
</dbReference>
<dbReference type="GO" id="GO:0005886">
    <property type="term" value="C:plasma membrane"/>
    <property type="evidence" value="ECO:0007669"/>
    <property type="project" value="TreeGrafter"/>
</dbReference>
<gene>
    <name evidence="3" type="ORF">S03H2_13684</name>
</gene>
<dbReference type="InterPro" id="IPR017896">
    <property type="entry name" value="4Fe4S_Fe-S-bd"/>
</dbReference>
<evidence type="ECO:0000256" key="1">
    <source>
        <dbReference type="SAM" id="Phobius"/>
    </source>
</evidence>
<feature type="transmembrane region" description="Helical" evidence="1">
    <location>
        <begin position="54"/>
        <end position="74"/>
    </location>
</feature>
<dbReference type="PANTHER" id="PTHR43255">
    <property type="entry name" value="IRON-SULFUR-BINDING OXIDOREDUCTASE FADF-RELATED-RELATED"/>
    <property type="match status" value="1"/>
</dbReference>
<dbReference type="GO" id="GO:0051536">
    <property type="term" value="F:iron-sulfur cluster binding"/>
    <property type="evidence" value="ECO:0007669"/>
    <property type="project" value="InterPro"/>
</dbReference>
<dbReference type="PROSITE" id="PS51379">
    <property type="entry name" value="4FE4S_FER_2"/>
    <property type="match status" value="1"/>
</dbReference>
<sequence>MIKIKAIESNFSLDWLNAFHRYMATTALIFGSVHYFLLRIGGDFEVIQMRTGNFGWASFVLLMVLAIIFMYNSLERKIGKLRAAAYNMKFKYSVNKVLHNLLIVSLSLIFVHTIISFTSRGSIIMRGVYFFFFGITFIGWFYHKIIRRFRANNDPYLYRKASWDDVSSEIISEKNKKWALGLIRSNPSLYPCLQCGICTAECPVSVVTKGAYNPRRNILATLSQYKDFLLEGEEFVIWGCTTCHTCDEVCPQDIKLTKLFTSLKNQSIAQNKGPDFVFKQARAIFDNAKAIPSQLAIERRRQELGLPAVSKPDVNEIQTLFRNLGINKKLEMRKQPV</sequence>
<reference evidence="3" key="1">
    <citation type="journal article" date="2014" name="Front. Microbiol.">
        <title>High frequency of phylogenetically diverse reductive dehalogenase-homologous genes in deep subseafloor sedimentary metagenomes.</title>
        <authorList>
            <person name="Kawai M."/>
            <person name="Futagami T."/>
            <person name="Toyoda A."/>
            <person name="Takaki Y."/>
            <person name="Nishi S."/>
            <person name="Hori S."/>
            <person name="Arai W."/>
            <person name="Tsubouchi T."/>
            <person name="Morono Y."/>
            <person name="Uchiyama I."/>
            <person name="Ito T."/>
            <person name="Fujiyama A."/>
            <person name="Inagaki F."/>
            <person name="Takami H."/>
        </authorList>
    </citation>
    <scope>NUCLEOTIDE SEQUENCE</scope>
    <source>
        <strain evidence="3">Expedition CK06-06</strain>
    </source>
</reference>